<keyword evidence="2" id="KW-0472">Membrane</keyword>
<evidence type="ECO:0000259" key="3">
    <source>
        <dbReference type="Pfam" id="PF02517"/>
    </source>
</evidence>
<protein>
    <submittedName>
        <fullName evidence="4">Abortive phage infection protein</fullName>
    </submittedName>
</protein>
<dbReference type="RefSeq" id="WP_069967687.1">
    <property type="nucleotide sequence ID" value="NZ_CM124774.1"/>
</dbReference>
<feature type="coiled-coil region" evidence="1">
    <location>
        <begin position="73"/>
        <end position="104"/>
    </location>
</feature>
<proteinExistence type="predicted"/>
<dbReference type="OrthoDB" id="9782250at2"/>
<name>A0A1E5QJ73_9CYAN</name>
<comment type="caution">
    <text evidence="4">The sequence shown here is derived from an EMBL/GenBank/DDBJ whole genome shotgun (WGS) entry which is preliminary data.</text>
</comment>
<evidence type="ECO:0000313" key="4">
    <source>
        <dbReference type="EMBL" id="OEJ74739.1"/>
    </source>
</evidence>
<feature type="transmembrane region" description="Helical" evidence="2">
    <location>
        <begin position="248"/>
        <end position="266"/>
    </location>
</feature>
<feature type="transmembrane region" description="Helical" evidence="2">
    <location>
        <begin position="503"/>
        <end position="521"/>
    </location>
</feature>
<reference evidence="4" key="1">
    <citation type="submission" date="2016-09" db="EMBL/GenBank/DDBJ databases">
        <title>Draft genome of thermotolerant cyanobacterium Desertifilum sp. strain IPPAS B-1220.</title>
        <authorList>
            <person name="Sinetova M.A."/>
            <person name="Bolakhan K."/>
            <person name="Zayadan B.K."/>
            <person name="Mironov K.S."/>
            <person name="Ustinova V."/>
            <person name="Kupriyanova E.V."/>
            <person name="Sidorov R.A."/>
            <person name="Skrypnik A.N."/>
            <person name="Gogoleva N.E."/>
            <person name="Gogolev Y.V."/>
            <person name="Los D.A."/>
        </authorList>
    </citation>
    <scope>NUCLEOTIDE SEQUENCE [LARGE SCALE GENOMIC DNA]</scope>
    <source>
        <strain evidence="4">IPPAS B-1220</strain>
    </source>
</reference>
<keyword evidence="2" id="KW-1133">Transmembrane helix</keyword>
<feature type="transmembrane region" description="Helical" evidence="2">
    <location>
        <begin position="287"/>
        <end position="311"/>
    </location>
</feature>
<dbReference type="AlphaFoldDB" id="A0A1E5QJ73"/>
<evidence type="ECO:0000256" key="2">
    <source>
        <dbReference type="SAM" id="Phobius"/>
    </source>
</evidence>
<organism evidence="4">
    <name type="scientific">Desertifilum tharense IPPAS B-1220</name>
    <dbReference type="NCBI Taxonomy" id="1781255"/>
    <lineage>
        <taxon>Bacteria</taxon>
        <taxon>Bacillati</taxon>
        <taxon>Cyanobacteriota</taxon>
        <taxon>Cyanophyceae</taxon>
        <taxon>Desertifilales</taxon>
        <taxon>Desertifilaceae</taxon>
        <taxon>Desertifilum</taxon>
    </lineage>
</organism>
<sequence>MTIKRLILIVLTAVAIALLSLSLYHSWSQPQFQSRLELYQTNLVLQASEWRGDNLEGVDIGTARQTLLGEKPIENALKQYQEARQSAQANLEKAQLQLQSLALDVPTIEDALSSPEQLQLQQSVQQLENSIAEFDLRIGILQTQTNQTSAALEIWQQLAQRLETPNSRAIPETAVVLSGLWNEPPRLLPNAEEQLQRHLDGWFRATTLSRLYQLQQRTEALEQLQANQQVLAENAFYRLILANGVQSVGGLLGVGLLLFIAVQRLLKGKQSLWAKNQDHQWLVPWDWEIILQVLVGGFFFVGQILIGRLILPIAFALFQINPAAAGARAQAFYILVSYLLLTLGGLWVLYISVSPFWQGEEQAKSEDWFKVKWRENWIGWGLGGFFAALPLVVIVSLINQRLWQGQGGSNPILPIALEGQDPLALAFFFTTASLAAPIFEEIIFRGFLLPSLTRYLPMAGAILVSALVFAIAHQSLSEILPLTMLGMVLGFVYSRSRNLLAPILLHSLWNGSTLFSLFLLGGGG</sequence>
<feature type="transmembrane region" description="Helical" evidence="2">
    <location>
        <begin position="377"/>
        <end position="403"/>
    </location>
</feature>
<dbReference type="PANTHER" id="PTHR43592:SF15">
    <property type="entry name" value="CAAX AMINO TERMINAL PROTEASE FAMILY PROTEIN"/>
    <property type="match status" value="1"/>
</dbReference>
<gene>
    <name evidence="4" type="ORF">BH720_13245</name>
</gene>
<dbReference type="Pfam" id="PF02517">
    <property type="entry name" value="Rce1-like"/>
    <property type="match status" value="1"/>
</dbReference>
<feature type="transmembrane region" description="Helical" evidence="2">
    <location>
        <begin position="423"/>
        <end position="443"/>
    </location>
</feature>
<feature type="transmembrane region" description="Helical" evidence="2">
    <location>
        <begin position="331"/>
        <end position="357"/>
    </location>
</feature>
<keyword evidence="2" id="KW-0812">Transmembrane</keyword>
<dbReference type="GO" id="GO:0004175">
    <property type="term" value="F:endopeptidase activity"/>
    <property type="evidence" value="ECO:0007669"/>
    <property type="project" value="UniProtKB-ARBA"/>
</dbReference>
<dbReference type="GO" id="GO:0080120">
    <property type="term" value="P:CAAX-box protein maturation"/>
    <property type="evidence" value="ECO:0007669"/>
    <property type="project" value="UniProtKB-ARBA"/>
</dbReference>
<evidence type="ECO:0000256" key="1">
    <source>
        <dbReference type="SAM" id="Coils"/>
    </source>
</evidence>
<dbReference type="PANTHER" id="PTHR43592">
    <property type="entry name" value="CAAX AMINO TERMINAL PROTEASE"/>
    <property type="match status" value="1"/>
</dbReference>
<dbReference type="InterPro" id="IPR003675">
    <property type="entry name" value="Rce1/LyrA-like_dom"/>
</dbReference>
<dbReference type="EMBL" id="MJGC01000062">
    <property type="protein sequence ID" value="OEJ74739.1"/>
    <property type="molecule type" value="Genomic_DNA"/>
</dbReference>
<accession>A0A1E5QJ73</accession>
<dbReference type="STRING" id="1781255.BH720_13245"/>
<keyword evidence="1" id="KW-0175">Coiled coil</keyword>
<feature type="transmembrane region" description="Helical" evidence="2">
    <location>
        <begin position="455"/>
        <end position="473"/>
    </location>
</feature>
<feature type="domain" description="CAAX prenyl protease 2/Lysostaphin resistance protein A-like" evidence="3">
    <location>
        <begin position="424"/>
        <end position="511"/>
    </location>
</feature>